<reference evidence="5 6" key="1">
    <citation type="journal article" date="2015" name="Genome Announc.">
        <title>Expanding the biotechnology potential of lactobacilli through comparative genomics of 213 strains and associated genera.</title>
        <authorList>
            <person name="Sun Z."/>
            <person name="Harris H.M."/>
            <person name="McCann A."/>
            <person name="Guo C."/>
            <person name="Argimon S."/>
            <person name="Zhang W."/>
            <person name="Yang X."/>
            <person name="Jeffery I.B."/>
            <person name="Cooney J.C."/>
            <person name="Kagawa T.F."/>
            <person name="Liu W."/>
            <person name="Song Y."/>
            <person name="Salvetti E."/>
            <person name="Wrobel A."/>
            <person name="Rasinkangas P."/>
            <person name="Parkhill J."/>
            <person name="Rea M.C."/>
            <person name="O'Sullivan O."/>
            <person name="Ritari J."/>
            <person name="Douillard F.P."/>
            <person name="Paul Ross R."/>
            <person name="Yang R."/>
            <person name="Briner A.E."/>
            <person name="Felis G.E."/>
            <person name="de Vos W.M."/>
            <person name="Barrangou R."/>
            <person name="Klaenhammer T.R."/>
            <person name="Caufield P.W."/>
            <person name="Cui Y."/>
            <person name="Zhang H."/>
            <person name="O'Toole P.W."/>
        </authorList>
    </citation>
    <scope>NUCLEOTIDE SEQUENCE [LARGE SCALE GENOMIC DNA]</scope>
    <source>
        <strain evidence="5 6">DSM 16634</strain>
    </source>
</reference>
<feature type="domain" description="HTH LytTR-type" evidence="4">
    <location>
        <begin position="144"/>
        <end position="250"/>
    </location>
</feature>
<evidence type="ECO:0000259" key="4">
    <source>
        <dbReference type="PROSITE" id="PS50930"/>
    </source>
</evidence>
<dbReference type="InterPro" id="IPR007492">
    <property type="entry name" value="LytTR_DNA-bd_dom"/>
</dbReference>
<evidence type="ECO:0000313" key="6">
    <source>
        <dbReference type="Proteomes" id="UP000051324"/>
    </source>
</evidence>
<dbReference type="eggNOG" id="COG3279">
    <property type="taxonomic scope" value="Bacteria"/>
</dbReference>
<dbReference type="PROSITE" id="PS50930">
    <property type="entry name" value="HTH_LYTTR"/>
    <property type="match status" value="1"/>
</dbReference>
<dbReference type="RefSeq" id="WP_025087335.1">
    <property type="nucleotide sequence ID" value="NZ_AZFT01000030.1"/>
</dbReference>
<dbReference type="InterPro" id="IPR046947">
    <property type="entry name" value="LytR-like"/>
</dbReference>
<name>A0A0R1TYF6_9LACO</name>
<dbReference type="Gene3D" id="2.40.50.1020">
    <property type="entry name" value="LytTr DNA-binding domain"/>
    <property type="match status" value="1"/>
</dbReference>
<keyword evidence="2" id="KW-0902">Two-component regulatory system</keyword>
<evidence type="ECO:0000256" key="2">
    <source>
        <dbReference type="ARBA" id="ARBA00023012"/>
    </source>
</evidence>
<dbReference type="PANTHER" id="PTHR37299:SF3">
    <property type="entry name" value="STAGE 0 SPORULATION PROTEIN A HOMOLOG"/>
    <property type="match status" value="1"/>
</dbReference>
<evidence type="ECO:0000256" key="1">
    <source>
        <dbReference type="ARBA" id="ARBA00022490"/>
    </source>
</evidence>
<dbReference type="InterPro" id="IPR011006">
    <property type="entry name" value="CheY-like_superfamily"/>
</dbReference>
<comment type="caution">
    <text evidence="5">The sequence shown here is derived from an EMBL/GenBank/DDBJ whole genome shotgun (WGS) entry which is preliminary data.</text>
</comment>
<evidence type="ECO:0000313" key="5">
    <source>
        <dbReference type="EMBL" id="KRL86167.1"/>
    </source>
</evidence>
<dbReference type="SUPFAM" id="SSF52172">
    <property type="entry name" value="CheY-like"/>
    <property type="match status" value="1"/>
</dbReference>
<keyword evidence="3" id="KW-0010">Activator</keyword>
<accession>A0A0R1TYF6</accession>
<dbReference type="STRING" id="1423724.FC32_GL001878"/>
<dbReference type="Proteomes" id="UP000051324">
    <property type="component" value="Unassembled WGS sequence"/>
</dbReference>
<dbReference type="GO" id="GO:0000156">
    <property type="term" value="F:phosphorelay response regulator activity"/>
    <property type="evidence" value="ECO:0007669"/>
    <property type="project" value="InterPro"/>
</dbReference>
<organism evidence="5 6">
    <name type="scientific">Ligilactobacillus apodemi DSM 16634 = JCM 16172</name>
    <dbReference type="NCBI Taxonomy" id="1423724"/>
    <lineage>
        <taxon>Bacteria</taxon>
        <taxon>Bacillati</taxon>
        <taxon>Bacillota</taxon>
        <taxon>Bacilli</taxon>
        <taxon>Lactobacillales</taxon>
        <taxon>Lactobacillaceae</taxon>
        <taxon>Ligilactobacillus</taxon>
    </lineage>
</organism>
<protein>
    <recommendedName>
        <fullName evidence="4">HTH LytTR-type domain-containing protein</fullName>
    </recommendedName>
</protein>
<evidence type="ECO:0000256" key="3">
    <source>
        <dbReference type="ARBA" id="ARBA00023159"/>
    </source>
</evidence>
<dbReference type="PANTHER" id="PTHR37299">
    <property type="entry name" value="TRANSCRIPTIONAL REGULATOR-RELATED"/>
    <property type="match status" value="1"/>
</dbReference>
<sequence length="259" mass="30316">MFNFYILDDDRTQQILLEKILRKIAGELSLSHINIEAFSKTTDLENNLLLPSPQNIYILDLELQGDKYAGLKIGKYIRQKDLYASIIFLTVHEDFLSVTYKYRIEALNFIAKSNNDELYDTLKTDIEQVIQKLDSWSVFNKNILSLKINTGIVRIPLEEISYFTTFSKGAHSTVLFTRDNRQYKINLKLGEIEKKYPGVFLKPHRSYLVNPYAIELINYKEHYLVLAGHVQTKISIARGRYRSFLKEFAKYNIRSLKEL</sequence>
<keyword evidence="1" id="KW-0963">Cytoplasm</keyword>
<dbReference type="GO" id="GO:0003677">
    <property type="term" value="F:DNA binding"/>
    <property type="evidence" value="ECO:0007669"/>
    <property type="project" value="InterPro"/>
</dbReference>
<dbReference type="Gene3D" id="3.40.50.2300">
    <property type="match status" value="1"/>
</dbReference>
<dbReference type="AlphaFoldDB" id="A0A0R1TYF6"/>
<proteinExistence type="predicted"/>
<dbReference type="Pfam" id="PF04397">
    <property type="entry name" value="LytTR"/>
    <property type="match status" value="1"/>
</dbReference>
<dbReference type="SMART" id="SM00850">
    <property type="entry name" value="LytTR"/>
    <property type="match status" value="1"/>
</dbReference>
<gene>
    <name evidence="5" type="ORF">FC32_GL001878</name>
</gene>
<dbReference type="OrthoDB" id="9809318at2"/>
<dbReference type="EMBL" id="AZFT01000030">
    <property type="protein sequence ID" value="KRL86167.1"/>
    <property type="molecule type" value="Genomic_DNA"/>
</dbReference>
<keyword evidence="6" id="KW-1185">Reference proteome</keyword>
<dbReference type="PATRIC" id="fig|1423724.4.peg.1962"/>